<dbReference type="Pfam" id="PF05975">
    <property type="entry name" value="EcsB"/>
    <property type="match status" value="1"/>
</dbReference>
<feature type="transmembrane region" description="Helical" evidence="1">
    <location>
        <begin position="311"/>
        <end position="329"/>
    </location>
</feature>
<keyword evidence="1" id="KW-0472">Membrane</keyword>
<feature type="transmembrane region" description="Helical" evidence="1">
    <location>
        <begin position="192"/>
        <end position="211"/>
    </location>
</feature>
<accession>A0A2T0LEU9</accession>
<feature type="transmembrane region" description="Helical" evidence="1">
    <location>
        <begin position="21"/>
        <end position="43"/>
    </location>
</feature>
<feature type="transmembrane region" description="Helical" evidence="1">
    <location>
        <begin position="169"/>
        <end position="186"/>
    </location>
</feature>
<dbReference type="AlphaFoldDB" id="A0A2T0LEU9"/>
<sequence length="423" mass="48676">MAPSRWFFKRWRADLRFQCRVFSTVVDWTVALYLVIPCLILLAERYIAWWKGEAAWVAEVPSLLLWAAAFLFSWSGPFRLYLEPADQLFLMQRSDWMRTYTVTGLWFGWGKRALESGLFLGLLSPFLRYEIDSSLSFVGMGLFLWQAKACLALVRRFLAGMDGMLRKGLMTVFTLVLGGAAFMWIGEDGHPFGFYAGAAVLAGCWSLLAWLRSRQKGVLFTEIDYDQAQRMRWAALLLQTSGVVHQRFWVMKRPWLFPRSTPLFRRRTASRIVAEAVIKSFLRSGRQLVPYFQLVAFCAVALLVTPTVLRWGCWILFSFLFSLWGRSVWREWRSFNGMFAVWAQSGFKVRGAFQKAVFVLQQIGFLPLSAVMGAVTFGPWGMVWMIGAGWAVSWYTVSLFARRECQAPSKQPLEYPSEVEEGR</sequence>
<protein>
    <submittedName>
        <fullName evidence="2">ABC-2 type transport system permease protein</fullName>
    </submittedName>
</protein>
<reference evidence="2 3" key="1">
    <citation type="submission" date="2018-03" db="EMBL/GenBank/DDBJ databases">
        <title>Genomic Encyclopedia of Archaeal and Bacterial Type Strains, Phase II (KMG-II): from individual species to whole genera.</title>
        <authorList>
            <person name="Goeker M."/>
        </authorList>
    </citation>
    <scope>NUCLEOTIDE SEQUENCE [LARGE SCALE GENOMIC DNA]</scope>
    <source>
        <strain evidence="2 3">DSM 44946</strain>
    </source>
</reference>
<feature type="transmembrane region" description="Helical" evidence="1">
    <location>
        <begin position="381"/>
        <end position="401"/>
    </location>
</feature>
<name>A0A2T0LEU9_9BACL</name>
<organism evidence="2 3">
    <name type="scientific">Planifilum fimeticola</name>
    <dbReference type="NCBI Taxonomy" id="201975"/>
    <lineage>
        <taxon>Bacteria</taxon>
        <taxon>Bacillati</taxon>
        <taxon>Bacillota</taxon>
        <taxon>Bacilli</taxon>
        <taxon>Bacillales</taxon>
        <taxon>Thermoactinomycetaceae</taxon>
        <taxon>Planifilum</taxon>
    </lineage>
</organism>
<dbReference type="InterPro" id="IPR010288">
    <property type="entry name" value="EcsB_ABC"/>
</dbReference>
<comment type="caution">
    <text evidence="2">The sequence shown here is derived from an EMBL/GenBank/DDBJ whole genome shotgun (WGS) entry which is preliminary data.</text>
</comment>
<dbReference type="Proteomes" id="UP000237797">
    <property type="component" value="Unassembled WGS sequence"/>
</dbReference>
<feature type="transmembrane region" description="Helical" evidence="1">
    <location>
        <begin position="288"/>
        <end position="305"/>
    </location>
</feature>
<evidence type="ECO:0000313" key="2">
    <source>
        <dbReference type="EMBL" id="PRX40468.1"/>
    </source>
</evidence>
<evidence type="ECO:0000256" key="1">
    <source>
        <dbReference type="SAM" id="Phobius"/>
    </source>
</evidence>
<dbReference type="RefSeq" id="WP_170070435.1">
    <property type="nucleotide sequence ID" value="NZ_PVNE01000013.1"/>
</dbReference>
<keyword evidence="1" id="KW-1133">Transmembrane helix</keyword>
<feature type="transmembrane region" description="Helical" evidence="1">
    <location>
        <begin position="356"/>
        <end position="375"/>
    </location>
</feature>
<gene>
    <name evidence="2" type="ORF">CLV97_11354</name>
</gene>
<keyword evidence="3" id="KW-1185">Reference proteome</keyword>
<dbReference type="EMBL" id="PVNE01000013">
    <property type="protein sequence ID" value="PRX40468.1"/>
    <property type="molecule type" value="Genomic_DNA"/>
</dbReference>
<evidence type="ECO:0000313" key="3">
    <source>
        <dbReference type="Proteomes" id="UP000237797"/>
    </source>
</evidence>
<keyword evidence="1" id="KW-0812">Transmembrane</keyword>
<feature type="transmembrane region" description="Helical" evidence="1">
    <location>
        <begin position="63"/>
        <end position="82"/>
    </location>
</feature>
<dbReference type="GO" id="GO:0016020">
    <property type="term" value="C:membrane"/>
    <property type="evidence" value="ECO:0007669"/>
    <property type="project" value="InterPro"/>
</dbReference>
<proteinExistence type="predicted"/>